<comment type="subcellular location">
    <subcellularLocation>
        <location evidence="1">Membrane</location>
    </subcellularLocation>
</comment>
<feature type="domain" description="HemY N-terminal" evidence="7">
    <location>
        <begin position="26"/>
        <end position="132"/>
    </location>
</feature>
<evidence type="ECO:0000256" key="6">
    <source>
        <dbReference type="SAM" id="Phobius"/>
    </source>
</evidence>
<evidence type="ECO:0000256" key="1">
    <source>
        <dbReference type="ARBA" id="ARBA00004370"/>
    </source>
</evidence>
<dbReference type="Gene3D" id="1.25.40.10">
    <property type="entry name" value="Tetratricopeptide repeat domain"/>
    <property type="match status" value="1"/>
</dbReference>
<keyword evidence="9" id="KW-1185">Reference proteome</keyword>
<evidence type="ECO:0000256" key="2">
    <source>
        <dbReference type="ARBA" id="ARBA00022692"/>
    </source>
</evidence>
<dbReference type="InterPro" id="IPR010817">
    <property type="entry name" value="HemY_N"/>
</dbReference>
<organism evidence="8 9">
    <name type="scientific">Ancylobacter tetraedralis</name>
    <dbReference type="NCBI Taxonomy" id="217068"/>
    <lineage>
        <taxon>Bacteria</taxon>
        <taxon>Pseudomonadati</taxon>
        <taxon>Pseudomonadota</taxon>
        <taxon>Alphaproteobacteria</taxon>
        <taxon>Hyphomicrobiales</taxon>
        <taxon>Xanthobacteraceae</taxon>
        <taxon>Ancylobacter</taxon>
    </lineage>
</organism>
<evidence type="ECO:0000313" key="8">
    <source>
        <dbReference type="EMBL" id="MBB3772275.1"/>
    </source>
</evidence>
<sequence>MIRIVVYLLILAAIAFGVGWLADRPGEIAIDWQGWHIETSLLVGASALLVLLAATILLWTLLRLIVRSPDLIGSSLRHRRRNKGWAAISRGLVAVGSGDIMGARRAANDAQRLLGREPLTQLLAAQAAQLSGDTAGAEASFRTMTETPATRLLGLRGLHVEARRRGDTGAALMAAEEAARQEPGLAWAADAVIEARCLSGDFAGALAMLEREAAHGGLDRAAHRRRRAVLLAAQALALELSDPSTAREKAVEATRLAPTLVPAADVAGRLLGAVGDARKAAKIIETAYAATPHPDLADAYLHLRPGDSSQERLKRIRTLTSRMPSHRESAMVMARAALDAQEFDIARTALAPLLGEPSQRVCLLMAELEAAEHADVGKAREWTARAVRALRDPAWVADGVVAERWAPVSPVTGKLDAFEWKVLPGIAATPMLENEAERVKAAIAAAIESRAVTQAQAAQAQAVPHDVAPSGVEPAPASPPAPAVVDLPSGPGAPTLAPEAEAHRAATERPSSAAGETLVSASGSPAGASARGRFGPEVVVAMPHLPDDPGTGPFPEEASPRARRPFGV</sequence>
<dbReference type="InterPro" id="IPR016982">
    <property type="entry name" value="Mms48"/>
</dbReference>
<dbReference type="Pfam" id="PF07219">
    <property type="entry name" value="HemY_N"/>
    <property type="match status" value="1"/>
</dbReference>
<feature type="compositionally biased region" description="Low complexity" evidence="5">
    <location>
        <begin position="520"/>
        <end position="536"/>
    </location>
</feature>
<name>A0A839ZC46_9HYPH</name>
<dbReference type="EMBL" id="JACICD010000005">
    <property type="protein sequence ID" value="MBB3772275.1"/>
    <property type="molecule type" value="Genomic_DNA"/>
</dbReference>
<keyword evidence="3 6" id="KW-1133">Transmembrane helix</keyword>
<dbReference type="GO" id="GO:0016020">
    <property type="term" value="C:membrane"/>
    <property type="evidence" value="ECO:0007669"/>
    <property type="project" value="UniProtKB-SubCell"/>
</dbReference>
<reference evidence="8 9" key="1">
    <citation type="submission" date="2020-08" db="EMBL/GenBank/DDBJ databases">
        <title>Genomic Encyclopedia of Type Strains, Phase IV (KMG-IV): sequencing the most valuable type-strain genomes for metagenomic binning, comparative biology and taxonomic classification.</title>
        <authorList>
            <person name="Goeker M."/>
        </authorList>
    </citation>
    <scope>NUCLEOTIDE SEQUENCE [LARGE SCALE GENOMIC DNA]</scope>
    <source>
        <strain evidence="8 9">DSM 5895</strain>
    </source>
</reference>
<comment type="caution">
    <text evidence="8">The sequence shown here is derived from an EMBL/GenBank/DDBJ whole genome shotgun (WGS) entry which is preliminary data.</text>
</comment>
<dbReference type="RefSeq" id="WP_183190442.1">
    <property type="nucleotide sequence ID" value="NZ_JACICD010000005.1"/>
</dbReference>
<feature type="compositionally biased region" description="Low complexity" evidence="5">
    <location>
        <begin position="457"/>
        <end position="475"/>
    </location>
</feature>
<evidence type="ECO:0000313" key="9">
    <source>
        <dbReference type="Proteomes" id="UP000533469"/>
    </source>
</evidence>
<gene>
    <name evidence="8" type="ORF">FHS55_002887</name>
</gene>
<evidence type="ECO:0000256" key="4">
    <source>
        <dbReference type="ARBA" id="ARBA00023136"/>
    </source>
</evidence>
<dbReference type="PIRSF" id="PIRSF031802">
    <property type="entry name" value="UCP031802"/>
    <property type="match status" value="1"/>
</dbReference>
<feature type="region of interest" description="Disordered" evidence="5">
    <location>
        <begin position="457"/>
        <end position="568"/>
    </location>
</feature>
<evidence type="ECO:0000256" key="5">
    <source>
        <dbReference type="SAM" id="MobiDB-lite"/>
    </source>
</evidence>
<dbReference type="SUPFAM" id="SSF48452">
    <property type="entry name" value="TPR-like"/>
    <property type="match status" value="1"/>
</dbReference>
<dbReference type="Proteomes" id="UP000533469">
    <property type="component" value="Unassembled WGS sequence"/>
</dbReference>
<keyword evidence="2 6" id="KW-0812">Transmembrane</keyword>
<feature type="transmembrane region" description="Helical" evidence="6">
    <location>
        <begin position="41"/>
        <end position="62"/>
    </location>
</feature>
<evidence type="ECO:0000256" key="3">
    <source>
        <dbReference type="ARBA" id="ARBA00022989"/>
    </source>
</evidence>
<protein>
    <submittedName>
        <fullName evidence="8">HemY protein</fullName>
    </submittedName>
</protein>
<proteinExistence type="predicted"/>
<keyword evidence="4 6" id="KW-0472">Membrane</keyword>
<dbReference type="AlphaFoldDB" id="A0A839ZC46"/>
<evidence type="ECO:0000259" key="7">
    <source>
        <dbReference type="Pfam" id="PF07219"/>
    </source>
</evidence>
<accession>A0A839ZC46</accession>
<dbReference type="InterPro" id="IPR011990">
    <property type="entry name" value="TPR-like_helical_dom_sf"/>
</dbReference>